<dbReference type="PROSITE" id="PS51545">
    <property type="entry name" value="PIK_HELICAL"/>
    <property type="match status" value="1"/>
</dbReference>
<keyword evidence="9" id="KW-0547">Nucleotide-binding</keyword>
<keyword evidence="29" id="KW-1185">Reference proteome</keyword>
<dbReference type="SMART" id="SM00146">
    <property type="entry name" value="PI3Kc"/>
    <property type="match status" value="1"/>
</dbReference>
<feature type="domain" description="PI3K-RBD" evidence="26">
    <location>
        <begin position="214"/>
        <end position="315"/>
    </location>
</feature>
<dbReference type="GO" id="GO:0035005">
    <property type="term" value="F:1-phosphatidylinositol-4-phosphate 3-kinase activity"/>
    <property type="evidence" value="ECO:0007669"/>
    <property type="project" value="TreeGrafter"/>
</dbReference>
<dbReference type="EC" id="2.7.1.153" evidence="3"/>
<dbReference type="GO" id="GO:0005886">
    <property type="term" value="C:plasma membrane"/>
    <property type="evidence" value="ECO:0007669"/>
    <property type="project" value="TreeGrafter"/>
</dbReference>
<keyword evidence="8" id="KW-0808">Transferase</keyword>
<dbReference type="GO" id="GO:0016477">
    <property type="term" value="P:cell migration"/>
    <property type="evidence" value="ECO:0007669"/>
    <property type="project" value="TreeGrafter"/>
</dbReference>
<dbReference type="InterPro" id="IPR016024">
    <property type="entry name" value="ARM-type_fold"/>
</dbReference>
<evidence type="ECO:0000256" key="10">
    <source>
        <dbReference type="ARBA" id="ARBA00022777"/>
    </source>
</evidence>
<dbReference type="SMART" id="SM00143">
    <property type="entry name" value="PI3K_p85B"/>
    <property type="match status" value="1"/>
</dbReference>
<dbReference type="EC" id="2.7.1.137" evidence="4"/>
<evidence type="ECO:0000313" key="28">
    <source>
        <dbReference type="EMBL" id="CAI9741200.1"/>
    </source>
</evidence>
<comment type="subunit">
    <text evidence="18">Heterodimer of a catalytic subunit PIK3CA and a p85 regulatory subunit (PIK3R1, PIK3R2 or PIK3R3). Interacts with IRS1 in nuclear extracts. Interacts with RUFY3. Interacts with RASD2. Interacts with APPL1. Interacts with HRAS and KRAS. Interaction with HRAS/KRAS is required for PI3K pathway signaling and cell proliferation stimulated by EGF and FGF2. Interacts with FAM83B; activates the PI3K/AKT signaling cascade.</text>
</comment>
<accession>A0AA36FJG2</accession>
<evidence type="ECO:0000256" key="15">
    <source>
        <dbReference type="ARBA" id="ARBA00048977"/>
    </source>
</evidence>
<evidence type="ECO:0000256" key="17">
    <source>
        <dbReference type="ARBA" id="ARBA00051347"/>
    </source>
</evidence>
<dbReference type="SUPFAM" id="SSF49562">
    <property type="entry name" value="C2 domain (Calcium/lipid-binding domain, CaLB)"/>
    <property type="match status" value="1"/>
</dbReference>
<dbReference type="GO" id="GO:0005942">
    <property type="term" value="C:phosphatidylinositol 3-kinase complex"/>
    <property type="evidence" value="ECO:0007669"/>
    <property type="project" value="TreeGrafter"/>
</dbReference>
<dbReference type="Pfam" id="PF00454">
    <property type="entry name" value="PI3_PI4_kinase"/>
    <property type="match status" value="1"/>
</dbReference>
<evidence type="ECO:0000256" key="3">
    <source>
        <dbReference type="ARBA" id="ARBA00012010"/>
    </source>
</evidence>
<dbReference type="InterPro" id="IPR015433">
    <property type="entry name" value="PI3/4_kinase"/>
</dbReference>
<dbReference type="SMART" id="SM00145">
    <property type="entry name" value="PI3Ka"/>
    <property type="match status" value="1"/>
</dbReference>
<dbReference type="Gene3D" id="3.30.1010.10">
    <property type="entry name" value="Phosphatidylinositol 3-kinase Catalytic Subunit, Chain A, domain 4"/>
    <property type="match status" value="1"/>
</dbReference>
<reference evidence="28" key="1">
    <citation type="submission" date="2023-08" db="EMBL/GenBank/DDBJ databases">
        <authorList>
            <person name="Alioto T."/>
            <person name="Alioto T."/>
            <person name="Gomez Garrido J."/>
        </authorList>
    </citation>
    <scope>NUCLEOTIDE SEQUENCE</scope>
</reference>
<evidence type="ECO:0000256" key="22">
    <source>
        <dbReference type="ARBA" id="ARBA00083121"/>
    </source>
</evidence>
<evidence type="ECO:0000256" key="2">
    <source>
        <dbReference type="ARBA" id="ARBA00005189"/>
    </source>
</evidence>
<comment type="catalytic activity">
    <reaction evidence="16">
        <text>1,2-dioctanoyl-sn-glycero-3-phospho-(1D-myo-inositol-4,5-bisphosphate) + ATP = 1,2-dioctanoyl-sn-glycero-3-phospho-(1D-myo-inositol-3,4,5-trisphosphate) + ADP + H(+)</text>
        <dbReference type="Rhea" id="RHEA:55632"/>
        <dbReference type="ChEBI" id="CHEBI:15378"/>
        <dbReference type="ChEBI" id="CHEBI:30616"/>
        <dbReference type="ChEBI" id="CHEBI:83416"/>
        <dbReference type="ChEBI" id="CHEBI:83419"/>
        <dbReference type="ChEBI" id="CHEBI:456216"/>
    </reaction>
    <physiologicalReaction direction="left-to-right" evidence="16">
        <dbReference type="Rhea" id="RHEA:55633"/>
    </physiologicalReaction>
</comment>
<dbReference type="FunFam" id="1.25.40.70:FF:000001">
    <property type="entry name" value="Phosphatidylinositol 4,5-bisphosphate 3-kinase catalytic subunit"/>
    <property type="match status" value="1"/>
</dbReference>
<proteinExistence type="inferred from homology"/>
<dbReference type="SMART" id="SM00144">
    <property type="entry name" value="PI3K_rbd"/>
    <property type="match status" value="1"/>
</dbReference>
<dbReference type="FunFam" id="3.30.1010.10:FF:000007">
    <property type="entry name" value="Phosphatidylinositol 4,5-bisphosphate 3-kinase catalytic subunit"/>
    <property type="match status" value="1"/>
</dbReference>
<dbReference type="Pfam" id="PF02192">
    <property type="entry name" value="PI3K_p85B"/>
    <property type="match status" value="1"/>
</dbReference>
<dbReference type="GO" id="GO:0043491">
    <property type="term" value="P:phosphatidylinositol 3-kinase/protein kinase B signal transduction"/>
    <property type="evidence" value="ECO:0007669"/>
    <property type="project" value="TreeGrafter"/>
</dbReference>
<dbReference type="Pfam" id="PF00794">
    <property type="entry name" value="PI3K_rbd"/>
    <property type="match status" value="1"/>
</dbReference>
<dbReference type="PROSITE" id="PS00916">
    <property type="entry name" value="PI3_4_KINASE_2"/>
    <property type="match status" value="1"/>
</dbReference>
<keyword evidence="12" id="KW-0581">Phagocytosis</keyword>
<evidence type="ECO:0000256" key="5">
    <source>
        <dbReference type="ARBA" id="ARBA00012513"/>
    </source>
</evidence>
<evidence type="ECO:0000256" key="20">
    <source>
        <dbReference type="ARBA" id="ARBA00076072"/>
    </source>
</evidence>
<dbReference type="CDD" id="cd00872">
    <property type="entry name" value="PI3Ka_I"/>
    <property type="match status" value="1"/>
</dbReference>
<dbReference type="SMART" id="SM00142">
    <property type="entry name" value="PI3K_C2"/>
    <property type="match status" value="1"/>
</dbReference>
<evidence type="ECO:0000256" key="9">
    <source>
        <dbReference type="ARBA" id="ARBA00022741"/>
    </source>
</evidence>
<dbReference type="InterPro" id="IPR018936">
    <property type="entry name" value="PI3/4_kinase_CS"/>
</dbReference>
<comment type="similarity">
    <text evidence="23">Belongs to the PI3/PI4-kinase family.</text>
</comment>
<dbReference type="PROSITE" id="PS51546">
    <property type="entry name" value="PI3K_RBD"/>
    <property type="match status" value="1"/>
</dbReference>
<dbReference type="Proteomes" id="UP001162480">
    <property type="component" value="Chromosome 26"/>
</dbReference>
<evidence type="ECO:0000256" key="14">
    <source>
        <dbReference type="ARBA" id="ARBA00023985"/>
    </source>
</evidence>
<evidence type="ECO:0000256" key="6">
    <source>
        <dbReference type="ARBA" id="ARBA00022527"/>
    </source>
</evidence>
<evidence type="ECO:0000256" key="8">
    <source>
        <dbReference type="ARBA" id="ARBA00022679"/>
    </source>
</evidence>
<evidence type="ECO:0000259" key="25">
    <source>
        <dbReference type="PROSITE" id="PS51545"/>
    </source>
</evidence>
<feature type="domain" description="C2 PI3K-type" evidence="27">
    <location>
        <begin position="355"/>
        <end position="528"/>
    </location>
</feature>
<dbReference type="InterPro" id="IPR002420">
    <property type="entry name" value="PI3K-type_C2_dom"/>
</dbReference>
<dbReference type="PROSITE" id="PS00915">
    <property type="entry name" value="PI3_4_KINASE_1"/>
    <property type="match status" value="1"/>
</dbReference>
<keyword evidence="6" id="KW-0723">Serine/threonine-protein kinase</keyword>
<gene>
    <name evidence="28" type="ORF">OCTVUL_1B007222</name>
</gene>
<dbReference type="InterPro" id="IPR001263">
    <property type="entry name" value="PI3K_accessory_dom"/>
</dbReference>
<evidence type="ECO:0000256" key="23">
    <source>
        <dbReference type="PROSITE-ProRule" id="PRU00880"/>
    </source>
</evidence>
<dbReference type="SUPFAM" id="SSF54236">
    <property type="entry name" value="Ubiquitin-like"/>
    <property type="match status" value="1"/>
</dbReference>
<dbReference type="GO" id="GO:0006909">
    <property type="term" value="P:phagocytosis"/>
    <property type="evidence" value="ECO:0007669"/>
    <property type="project" value="UniProtKB-KW"/>
</dbReference>
<organism evidence="28 29">
    <name type="scientific">Octopus vulgaris</name>
    <name type="common">Common octopus</name>
    <dbReference type="NCBI Taxonomy" id="6645"/>
    <lineage>
        <taxon>Eukaryota</taxon>
        <taxon>Metazoa</taxon>
        <taxon>Spiralia</taxon>
        <taxon>Lophotrochozoa</taxon>
        <taxon>Mollusca</taxon>
        <taxon>Cephalopoda</taxon>
        <taxon>Coleoidea</taxon>
        <taxon>Octopodiformes</taxon>
        <taxon>Octopoda</taxon>
        <taxon>Incirrata</taxon>
        <taxon>Octopodidae</taxon>
        <taxon>Octopus</taxon>
    </lineage>
</organism>
<dbReference type="InterPro" id="IPR029071">
    <property type="entry name" value="Ubiquitin-like_domsf"/>
</dbReference>
<dbReference type="Gene3D" id="2.60.40.150">
    <property type="entry name" value="C2 domain"/>
    <property type="match status" value="1"/>
</dbReference>
<dbReference type="GO" id="GO:0048015">
    <property type="term" value="P:phosphatidylinositol-mediated signaling"/>
    <property type="evidence" value="ECO:0007669"/>
    <property type="project" value="TreeGrafter"/>
</dbReference>
<sequence length="1097" mass="128009">MLCLSCTMIACVQRDATVFVSSVILPRNKCRYDESLCRMLISDTPQDCLERHRLKRLKLMLDQDATKLRRTMGPTFDAFTDRCRLSVANRNFSTSSFITQDAEHEEFFDETKRLCDLRLFLPWLKVVEPEGNREEKKLNYEIGMAVGIPISDFNEMKELEVMTFRRNILEVCKEVVACRDDKAGHKRALYSYPPEVESSRTNPSHVQKKLNRESNYVIVCIWVLSDNDDRQKYSVKVLHTATPQLVIAEAIRRRTRSMQLTADQQQSCIQQYTNAYVLKVCGCNQYLLEEYSLSQYRYIRECIARDKIPQLMLQTKDSVYLAIPENIFWIPTYVQKGVQALNDITKQETIPIWTIKTKLRIKINSATYVNVKGEGKIYVKTGLFHGTELLCPTKETECVDSLNPRWNQWLEYEIPVSEIPRSARLCLSICSVAKRRKTKEEINVKSKEVVKKKERKEKFDYALAWGNLQMFDFNHRLLSDKVGLHLWPMPQGMDELLNPIGIPGSNPNKDCPSLDIEFDKFSHSVTFDMEKFDRYSKQNSYDGYVQDGYVDYINPDAKQMKQLEELVSRDPLSELSEQEMLFVWQLRNHCVLLPHSLPKLLNSVKWNDRSEVAEVYRLLQKWPTLSPEDALELLDCSYMDTNIRNFAVDCLDKGLTDDKLSQYLLQIVQAIKYEPYLDNRLTRFLLKRALLNQRIGQFFFWHLRSEMHETSIRLRFGLILEAYCRGCGAFLKNLLKQLEALDKLAKLSDKLKSEFMREDEQKRFLTDQLSQADYLEALQRFTSPLNSSHMLGDILVRQCYLKTSKKRPLWLVWQNPDPLADYWLSYYKLIFKNGDDLRQDMLTLQVIRIMDSIWKNEGIDLRMIPYGCLSTGKEMGLIEVVPAATTVMAIQHRGGKTAAMQLDSSQLHKWIKERNQKEQYDIAIDTFTKSCAGYCVATFVLGIGDRHSENIMMTEEGQVFHIDFGHFLNHKKKKFGINRERVPFVLTEDFIKVIAKGADQPQKNELFEQFQQLCGQAYLALRKHAKLFITLFTLMLSCGIPELQSMDDIGYLRKTLAVEKSEQEAATYFQEQFNNAYGGSWTTKLDWFFHYLHNRNR</sequence>
<dbReference type="SUPFAM" id="SSF56112">
    <property type="entry name" value="Protein kinase-like (PK-like)"/>
    <property type="match status" value="1"/>
</dbReference>
<dbReference type="EC" id="2.7.11.1" evidence="5"/>
<dbReference type="GO" id="GO:0046934">
    <property type="term" value="F:1-phosphatidylinositol-4,5-bisphosphate 3-kinase activity"/>
    <property type="evidence" value="ECO:0007669"/>
    <property type="project" value="UniProtKB-EC"/>
</dbReference>
<evidence type="ECO:0000313" key="29">
    <source>
        <dbReference type="Proteomes" id="UP001162480"/>
    </source>
</evidence>
<evidence type="ECO:0000256" key="16">
    <source>
        <dbReference type="ARBA" id="ARBA00050641"/>
    </source>
</evidence>
<dbReference type="AlphaFoldDB" id="A0AA36FJG2"/>
<dbReference type="PANTHER" id="PTHR10048">
    <property type="entry name" value="PHOSPHATIDYLINOSITOL KINASE"/>
    <property type="match status" value="1"/>
</dbReference>
<evidence type="ECO:0000259" key="24">
    <source>
        <dbReference type="PROSITE" id="PS50290"/>
    </source>
</evidence>
<comment type="pathway">
    <text evidence="2">Lipid metabolism.</text>
</comment>
<evidence type="ECO:0000259" key="26">
    <source>
        <dbReference type="PROSITE" id="PS51546"/>
    </source>
</evidence>
<dbReference type="InterPro" id="IPR036940">
    <property type="entry name" value="PI3/4_kinase_cat_sf"/>
</dbReference>
<dbReference type="Gene3D" id="1.25.40.70">
    <property type="entry name" value="Phosphatidylinositol 3-kinase, accessory domain (PIK)"/>
    <property type="match status" value="1"/>
</dbReference>
<dbReference type="PROSITE" id="PS50290">
    <property type="entry name" value="PI3_4_KINASE_3"/>
    <property type="match status" value="1"/>
</dbReference>
<keyword evidence="7" id="KW-0037">Angiogenesis</keyword>
<dbReference type="Pfam" id="PF00792">
    <property type="entry name" value="PI3K_C2"/>
    <property type="match status" value="1"/>
</dbReference>
<evidence type="ECO:0000259" key="27">
    <source>
        <dbReference type="PROSITE" id="PS51547"/>
    </source>
</evidence>
<keyword evidence="11" id="KW-0067">ATP-binding</keyword>
<dbReference type="Pfam" id="PF00613">
    <property type="entry name" value="PI3Ka"/>
    <property type="match status" value="1"/>
</dbReference>
<dbReference type="CDD" id="cd05165">
    <property type="entry name" value="PI3Kc_I"/>
    <property type="match status" value="1"/>
</dbReference>
<comment type="catalytic activity">
    <reaction evidence="13">
        <text>a 1,2-diacyl-sn-glycero-3-phospho-(1D-myo-inositol-4,5-bisphosphate) + ATP = a 1,2-diacyl-sn-glycero-3-phospho-(1D-myo-inositol-3,4,5-trisphosphate) + ADP + H(+)</text>
        <dbReference type="Rhea" id="RHEA:21292"/>
        <dbReference type="ChEBI" id="CHEBI:15378"/>
        <dbReference type="ChEBI" id="CHEBI:30616"/>
        <dbReference type="ChEBI" id="CHEBI:57836"/>
        <dbReference type="ChEBI" id="CHEBI:58456"/>
        <dbReference type="ChEBI" id="CHEBI:456216"/>
        <dbReference type="EC" id="2.7.1.153"/>
    </reaction>
    <physiologicalReaction direction="left-to-right" evidence="13">
        <dbReference type="Rhea" id="RHEA:21293"/>
    </physiologicalReaction>
</comment>
<dbReference type="PROSITE" id="PS51547">
    <property type="entry name" value="C2_PI3K"/>
    <property type="match status" value="1"/>
</dbReference>
<name>A0AA36FJG2_OCTVU</name>
<evidence type="ECO:0000256" key="18">
    <source>
        <dbReference type="ARBA" id="ARBA00065166"/>
    </source>
</evidence>
<dbReference type="Gene3D" id="1.10.1070.11">
    <property type="entry name" value="Phosphatidylinositol 3-/4-kinase, catalytic domain"/>
    <property type="match status" value="1"/>
</dbReference>
<evidence type="ECO:0000256" key="19">
    <source>
        <dbReference type="ARBA" id="ARBA00073893"/>
    </source>
</evidence>
<dbReference type="GO" id="GO:0005737">
    <property type="term" value="C:cytoplasm"/>
    <property type="evidence" value="ECO:0007669"/>
    <property type="project" value="UniProtKB-ARBA"/>
</dbReference>
<dbReference type="FunFam" id="1.10.1070.11:FF:000006">
    <property type="entry name" value="Phosphatidylinositol 4,5-bisphosphate 3-kinase catalytic subunit"/>
    <property type="match status" value="1"/>
</dbReference>
<evidence type="ECO:0000256" key="21">
    <source>
        <dbReference type="ARBA" id="ARBA00078524"/>
    </source>
</evidence>
<evidence type="ECO:0000256" key="4">
    <source>
        <dbReference type="ARBA" id="ARBA00012073"/>
    </source>
</evidence>
<dbReference type="SUPFAM" id="SSF48371">
    <property type="entry name" value="ARM repeat"/>
    <property type="match status" value="1"/>
</dbReference>
<evidence type="ECO:0000256" key="13">
    <source>
        <dbReference type="ARBA" id="ARBA00023981"/>
    </source>
</evidence>
<dbReference type="PANTHER" id="PTHR10048:SF111">
    <property type="entry name" value="PHOSPHATIDYLINOSITOL 3-KINASE AGE-1"/>
    <property type="match status" value="1"/>
</dbReference>
<evidence type="ECO:0000256" key="7">
    <source>
        <dbReference type="ARBA" id="ARBA00022657"/>
    </source>
</evidence>
<dbReference type="InterPro" id="IPR000341">
    <property type="entry name" value="PI3K_Ras-bd_dom"/>
</dbReference>
<feature type="domain" description="PIK helical" evidence="25">
    <location>
        <begin position="549"/>
        <end position="726"/>
    </location>
</feature>
<dbReference type="GO" id="GO:0004674">
    <property type="term" value="F:protein serine/threonine kinase activity"/>
    <property type="evidence" value="ECO:0007669"/>
    <property type="project" value="UniProtKB-KW"/>
</dbReference>
<evidence type="ECO:0000256" key="1">
    <source>
        <dbReference type="ARBA" id="ARBA00004805"/>
    </source>
</evidence>
<dbReference type="EMBL" id="OX597839">
    <property type="protein sequence ID" value="CAI9741200.1"/>
    <property type="molecule type" value="Genomic_DNA"/>
</dbReference>
<dbReference type="FunFam" id="2.60.40.150:FF:000041">
    <property type="entry name" value="Phosphatidylinositol 4,5-bisphosphate 3-kinase catalytic subunit"/>
    <property type="match status" value="1"/>
</dbReference>
<feature type="domain" description="PI3K/PI4K catalytic" evidence="24">
    <location>
        <begin position="795"/>
        <end position="1081"/>
    </location>
</feature>
<dbReference type="InterPro" id="IPR011009">
    <property type="entry name" value="Kinase-like_dom_sf"/>
</dbReference>
<comment type="catalytic activity">
    <reaction evidence="17">
        <text>1-octadecanoyl-2-(5Z,8Z,11Z,14Z)-eicosatetraenoyl-sn-glycero-3-phospho-1D-myo-inositol 4,5-bisphosphate + ATP = 1-octadecanoyl-2-(5Z,8Z,11Z,14Z-eicosatetraenoyl)-sn-glycero-3-phospho-(1D-myo-inositol 3,4,5-triphosphate) + ADP + H(+)</text>
        <dbReference type="Rhea" id="RHEA:43396"/>
        <dbReference type="ChEBI" id="CHEBI:15378"/>
        <dbReference type="ChEBI" id="CHEBI:30616"/>
        <dbReference type="ChEBI" id="CHEBI:77137"/>
        <dbReference type="ChEBI" id="CHEBI:83243"/>
        <dbReference type="ChEBI" id="CHEBI:456216"/>
    </reaction>
    <physiologicalReaction direction="left-to-right" evidence="17">
        <dbReference type="Rhea" id="RHEA:43397"/>
    </physiologicalReaction>
</comment>
<comment type="pathway">
    <text evidence="1">Phospholipid metabolism; phosphatidylinositol phosphate biosynthesis.</text>
</comment>
<dbReference type="GO" id="GO:0016303">
    <property type="term" value="F:1-phosphatidylinositol-3-kinase activity"/>
    <property type="evidence" value="ECO:0007669"/>
    <property type="project" value="UniProtKB-EC"/>
</dbReference>
<comment type="catalytic activity">
    <reaction evidence="15">
        <text>L-seryl-[protein] + ATP = O-phospho-L-seryl-[protein] + ADP + H(+)</text>
        <dbReference type="Rhea" id="RHEA:17989"/>
        <dbReference type="Rhea" id="RHEA-COMP:9863"/>
        <dbReference type="Rhea" id="RHEA-COMP:11604"/>
        <dbReference type="ChEBI" id="CHEBI:15378"/>
        <dbReference type="ChEBI" id="CHEBI:29999"/>
        <dbReference type="ChEBI" id="CHEBI:30616"/>
        <dbReference type="ChEBI" id="CHEBI:83421"/>
        <dbReference type="ChEBI" id="CHEBI:456216"/>
        <dbReference type="EC" id="2.7.11.1"/>
    </reaction>
    <physiologicalReaction direction="left-to-right" evidence="15">
        <dbReference type="Rhea" id="RHEA:17990"/>
    </physiologicalReaction>
</comment>
<keyword evidence="10" id="KW-0418">Kinase</keyword>
<comment type="catalytic activity">
    <reaction evidence="14">
        <text>a 1,2-diacyl-sn-glycero-3-phospho-(1D-myo-inositol) + ATP = a 1,2-diacyl-sn-glycero-3-phospho-(1D-myo-inositol-3-phosphate) + ADP + H(+)</text>
        <dbReference type="Rhea" id="RHEA:12709"/>
        <dbReference type="ChEBI" id="CHEBI:15378"/>
        <dbReference type="ChEBI" id="CHEBI:30616"/>
        <dbReference type="ChEBI" id="CHEBI:57880"/>
        <dbReference type="ChEBI" id="CHEBI:58088"/>
        <dbReference type="ChEBI" id="CHEBI:456216"/>
        <dbReference type="EC" id="2.7.1.137"/>
    </reaction>
    <physiologicalReaction direction="left-to-right" evidence="14">
        <dbReference type="Rhea" id="RHEA:12710"/>
    </physiologicalReaction>
</comment>
<evidence type="ECO:0000256" key="11">
    <source>
        <dbReference type="ARBA" id="ARBA00022840"/>
    </source>
</evidence>
<dbReference type="GO" id="GO:0005524">
    <property type="term" value="F:ATP binding"/>
    <property type="evidence" value="ECO:0007669"/>
    <property type="project" value="UniProtKB-KW"/>
</dbReference>
<dbReference type="InterPro" id="IPR035892">
    <property type="entry name" value="C2_domain_sf"/>
</dbReference>
<dbReference type="InterPro" id="IPR000403">
    <property type="entry name" value="PI3/4_kinase_cat_dom"/>
</dbReference>
<dbReference type="InterPro" id="IPR003113">
    <property type="entry name" value="PI3K_ABD"/>
</dbReference>
<protein>
    <recommendedName>
        <fullName evidence="19">Phosphatidylinositol 4,5-bisphosphate 3-kinase catalytic subunit alpha isoform</fullName>
        <ecNumber evidence="4">2.7.1.137</ecNumber>
        <ecNumber evidence="3">2.7.1.153</ecNumber>
        <ecNumber evidence="5">2.7.11.1</ecNumber>
    </recommendedName>
    <alternativeName>
        <fullName evidence="22">Phosphatidylinositol 4,5-bisphosphate 3-kinase 110 kDa catalytic subunit alpha</fullName>
    </alternativeName>
    <alternativeName>
        <fullName evidence="21">Phosphoinositide-3-kinase catalytic alpha polypeptide</fullName>
    </alternativeName>
    <alternativeName>
        <fullName evidence="20">Serine/threonine protein kinase PIK3CA</fullName>
    </alternativeName>
</protein>
<dbReference type="Gene3D" id="3.10.20.770">
    <property type="match status" value="1"/>
</dbReference>
<dbReference type="InterPro" id="IPR042236">
    <property type="entry name" value="PI3K_accessory_sf"/>
</dbReference>
<evidence type="ECO:0000256" key="12">
    <source>
        <dbReference type="ARBA" id="ARBA00022907"/>
    </source>
</evidence>